<name>A0AA38TFF8_9ASTR</name>
<dbReference type="CDD" id="cd09272">
    <property type="entry name" value="RNase_HI_RT_Ty1"/>
    <property type="match status" value="1"/>
</dbReference>
<reference evidence="2" key="1">
    <citation type="submission" date="2023-03" db="EMBL/GenBank/DDBJ databases">
        <title>Chromosome-scale reference genome and RAD-based genetic map of yellow starthistle (Centaurea solstitialis) reveal putative structural variation and QTLs associated with invader traits.</title>
        <authorList>
            <person name="Reatini B."/>
            <person name="Cang F.A."/>
            <person name="Jiang Q."/>
            <person name="Mckibben M.T.W."/>
            <person name="Barker M.S."/>
            <person name="Rieseberg L.H."/>
            <person name="Dlugosch K.M."/>
        </authorList>
    </citation>
    <scope>NUCLEOTIDE SEQUENCE</scope>
    <source>
        <strain evidence="2">CAN-66</strain>
        <tissue evidence="2">Leaf</tissue>
    </source>
</reference>
<evidence type="ECO:0000313" key="2">
    <source>
        <dbReference type="EMBL" id="KAJ9553051.1"/>
    </source>
</evidence>
<dbReference type="InterPro" id="IPR013103">
    <property type="entry name" value="RVT_2"/>
</dbReference>
<dbReference type="AlphaFoldDB" id="A0AA38TFF8"/>
<dbReference type="Pfam" id="PF07727">
    <property type="entry name" value="RVT_2"/>
    <property type="match status" value="1"/>
</dbReference>
<comment type="caution">
    <text evidence="2">The sequence shown here is derived from an EMBL/GenBank/DDBJ whole genome shotgun (WGS) entry which is preliminary data.</text>
</comment>
<protein>
    <recommendedName>
        <fullName evidence="1">Reverse transcriptase Ty1/copia-type domain-containing protein</fullName>
    </recommendedName>
</protein>
<feature type="domain" description="Reverse transcriptase Ty1/copia-type" evidence="1">
    <location>
        <begin position="1"/>
        <end position="72"/>
    </location>
</feature>
<evidence type="ECO:0000259" key="1">
    <source>
        <dbReference type="Pfam" id="PF07727"/>
    </source>
</evidence>
<proteinExistence type="predicted"/>
<dbReference type="PANTHER" id="PTHR11439:SF521">
    <property type="entry name" value="RNA-DIRECTED DNA POLYMERASE"/>
    <property type="match status" value="1"/>
</dbReference>
<accession>A0AA38TFF8</accession>
<dbReference type="EMBL" id="JARYMX010000004">
    <property type="protein sequence ID" value="KAJ9553051.1"/>
    <property type="molecule type" value="Genomic_DNA"/>
</dbReference>
<evidence type="ECO:0000313" key="3">
    <source>
        <dbReference type="Proteomes" id="UP001172457"/>
    </source>
</evidence>
<gene>
    <name evidence="2" type="ORF">OSB04_017096</name>
</gene>
<keyword evidence="3" id="KW-1185">Reference proteome</keyword>
<dbReference type="Proteomes" id="UP001172457">
    <property type="component" value="Chromosome 4"/>
</dbReference>
<sequence length="279" mass="32076">MLIIGSDDKMIRSTNDLLKSKFDMKDMGFSYMISGIKITRTQNGLMLSQIPYVDKILEKFNQRDTSIARTPIDTSQHIPKNSGDNVAQLEYSRIIDNLMYLMSCTRHDLAYAISRLSRYTSNPSDEHWKSITRLLRYLRYTRECGLHYVRYPAIIEGYNGANWIFDSRSTSGYVFKLGGVAISWKSSKQTIISKSTVETEWLRQFLEDFPKWPKPVTAICIHCDSQSAIGRAQNTMYNGISRHIRRRHNTIRQLLSTGVISTDNLKSKDNIVDPLTKGL</sequence>
<organism evidence="2 3">
    <name type="scientific">Centaurea solstitialis</name>
    <name type="common">yellow star-thistle</name>
    <dbReference type="NCBI Taxonomy" id="347529"/>
    <lineage>
        <taxon>Eukaryota</taxon>
        <taxon>Viridiplantae</taxon>
        <taxon>Streptophyta</taxon>
        <taxon>Embryophyta</taxon>
        <taxon>Tracheophyta</taxon>
        <taxon>Spermatophyta</taxon>
        <taxon>Magnoliopsida</taxon>
        <taxon>eudicotyledons</taxon>
        <taxon>Gunneridae</taxon>
        <taxon>Pentapetalae</taxon>
        <taxon>asterids</taxon>
        <taxon>campanulids</taxon>
        <taxon>Asterales</taxon>
        <taxon>Asteraceae</taxon>
        <taxon>Carduoideae</taxon>
        <taxon>Cardueae</taxon>
        <taxon>Centaureinae</taxon>
        <taxon>Centaurea</taxon>
    </lineage>
</organism>
<dbReference type="PANTHER" id="PTHR11439">
    <property type="entry name" value="GAG-POL-RELATED RETROTRANSPOSON"/>
    <property type="match status" value="1"/>
</dbReference>